<dbReference type="SUPFAM" id="SSF55874">
    <property type="entry name" value="ATPase domain of HSP90 chaperone/DNA topoisomerase II/histidine kinase"/>
    <property type="match status" value="1"/>
</dbReference>
<proteinExistence type="predicted"/>
<dbReference type="InterPro" id="IPR036890">
    <property type="entry name" value="HATPase_C_sf"/>
</dbReference>
<dbReference type="InterPro" id="IPR032834">
    <property type="entry name" value="NatK-like_C"/>
</dbReference>
<dbReference type="CDD" id="cd16935">
    <property type="entry name" value="HATPase_AgrC-ComD-like"/>
    <property type="match status" value="1"/>
</dbReference>
<feature type="transmembrane region" description="Helical" evidence="1">
    <location>
        <begin position="41"/>
        <end position="59"/>
    </location>
</feature>
<keyword evidence="1" id="KW-0472">Membrane</keyword>
<dbReference type="AlphaFoldDB" id="A0A9D2L1S6"/>
<organism evidence="3 4">
    <name type="scientific">Candidatus Eisenbergiella merdipullorum</name>
    <dbReference type="NCBI Taxonomy" id="2838553"/>
    <lineage>
        <taxon>Bacteria</taxon>
        <taxon>Bacillati</taxon>
        <taxon>Bacillota</taxon>
        <taxon>Clostridia</taxon>
        <taxon>Lachnospirales</taxon>
        <taxon>Lachnospiraceae</taxon>
        <taxon>Eisenbergiella</taxon>
    </lineage>
</organism>
<dbReference type="Proteomes" id="UP000886858">
    <property type="component" value="Unassembled WGS sequence"/>
</dbReference>
<sequence length="425" mass="48721">MSLEIYNSIIALLANALRFYALRHFVCIFAPKETCRWKYVFPLYLAGWGCTSLVGLWFSSPAMNIMANVASLFIIFLPYPLKRARKCLAVFIIYVINALVDSVVILSLSTYVAGESVNQVYECITSFLLLFIAMILERTARTEEETELPLSNMAALLMVPVISILYIYYLVITVSEKKTMVIFAAFTLLFINILIFYLYHSLLRFYSSRMNEQVFEQMLEVYSYQLDIVRESEERMKALRHDMKHHLMELSALARKGSNDEMTAYLNEMQEFMLNPKEYASSGNREIDGVLNYLLRKANTVLNQVDVQMNIPENMYLNNFDICVILGNLVDNAVREAGKSEEKRLAVKIQVRQEILFIFVENSYQGKLIEKGGALHTTQKDPAIHGIGLENVKKVVAANGGEIKIEYTENTFYVHVLLYLSHIKA</sequence>
<dbReference type="EMBL" id="DWYY01000197">
    <property type="protein sequence ID" value="HJA94724.1"/>
    <property type="molecule type" value="Genomic_DNA"/>
</dbReference>
<comment type="caution">
    <text evidence="3">The sequence shown here is derived from an EMBL/GenBank/DDBJ whole genome shotgun (WGS) entry which is preliminary data.</text>
</comment>
<feature type="transmembrane region" description="Helical" evidence="1">
    <location>
        <begin position="119"/>
        <end position="136"/>
    </location>
</feature>
<evidence type="ECO:0000259" key="2">
    <source>
        <dbReference type="Pfam" id="PF14501"/>
    </source>
</evidence>
<dbReference type="PANTHER" id="PTHR40448">
    <property type="entry name" value="TWO-COMPONENT SENSOR HISTIDINE KINASE"/>
    <property type="match status" value="1"/>
</dbReference>
<evidence type="ECO:0000313" key="4">
    <source>
        <dbReference type="Proteomes" id="UP000886858"/>
    </source>
</evidence>
<dbReference type="Gene3D" id="3.30.565.10">
    <property type="entry name" value="Histidine kinase-like ATPase, C-terminal domain"/>
    <property type="match status" value="1"/>
</dbReference>
<evidence type="ECO:0000256" key="1">
    <source>
        <dbReference type="SAM" id="Phobius"/>
    </source>
</evidence>
<dbReference type="Pfam" id="PF14501">
    <property type="entry name" value="HATPase_c_5"/>
    <property type="match status" value="1"/>
</dbReference>
<reference evidence="3" key="2">
    <citation type="submission" date="2021-04" db="EMBL/GenBank/DDBJ databases">
        <authorList>
            <person name="Gilroy R."/>
        </authorList>
    </citation>
    <scope>NUCLEOTIDE SEQUENCE</scope>
    <source>
        <strain evidence="3">CHK179-7159</strain>
    </source>
</reference>
<reference evidence="3" key="1">
    <citation type="journal article" date="2021" name="PeerJ">
        <title>Extensive microbial diversity within the chicken gut microbiome revealed by metagenomics and culture.</title>
        <authorList>
            <person name="Gilroy R."/>
            <person name="Ravi A."/>
            <person name="Getino M."/>
            <person name="Pursley I."/>
            <person name="Horton D.L."/>
            <person name="Alikhan N.F."/>
            <person name="Baker D."/>
            <person name="Gharbi K."/>
            <person name="Hall N."/>
            <person name="Watson M."/>
            <person name="Adriaenssens E.M."/>
            <person name="Foster-Nyarko E."/>
            <person name="Jarju S."/>
            <person name="Secka A."/>
            <person name="Antonio M."/>
            <person name="Oren A."/>
            <person name="Chaudhuri R.R."/>
            <person name="La Ragione R."/>
            <person name="Hildebrand F."/>
            <person name="Pallen M.J."/>
        </authorList>
    </citation>
    <scope>NUCLEOTIDE SEQUENCE</scope>
    <source>
        <strain evidence="3">CHK179-7159</strain>
    </source>
</reference>
<protein>
    <submittedName>
        <fullName evidence="3">GHKL domain-containing protein</fullName>
    </submittedName>
</protein>
<keyword evidence="1" id="KW-1133">Transmembrane helix</keyword>
<feature type="transmembrane region" description="Helical" evidence="1">
    <location>
        <begin position="65"/>
        <end position="81"/>
    </location>
</feature>
<keyword evidence="1" id="KW-0812">Transmembrane</keyword>
<feature type="transmembrane region" description="Helical" evidence="1">
    <location>
        <begin position="181"/>
        <end position="200"/>
    </location>
</feature>
<accession>A0A9D2L1S6</accession>
<feature type="transmembrane region" description="Helical" evidence="1">
    <location>
        <begin position="148"/>
        <end position="169"/>
    </location>
</feature>
<feature type="transmembrane region" description="Helical" evidence="1">
    <location>
        <begin position="88"/>
        <end position="113"/>
    </location>
</feature>
<name>A0A9D2L1S6_9FIRM</name>
<feature type="transmembrane region" description="Helical" evidence="1">
    <location>
        <begin position="6"/>
        <end position="29"/>
    </location>
</feature>
<dbReference type="PANTHER" id="PTHR40448:SF1">
    <property type="entry name" value="TWO-COMPONENT SENSOR HISTIDINE KINASE"/>
    <property type="match status" value="1"/>
</dbReference>
<evidence type="ECO:0000313" key="3">
    <source>
        <dbReference type="EMBL" id="HJA94724.1"/>
    </source>
</evidence>
<gene>
    <name evidence="3" type="ORF">H9717_16685</name>
</gene>
<dbReference type="GO" id="GO:0042802">
    <property type="term" value="F:identical protein binding"/>
    <property type="evidence" value="ECO:0007669"/>
    <property type="project" value="TreeGrafter"/>
</dbReference>
<feature type="domain" description="Sensor histidine kinase NatK-like C-terminal" evidence="2">
    <location>
        <begin position="317"/>
        <end position="418"/>
    </location>
</feature>